<dbReference type="Proteomes" id="UP001330812">
    <property type="component" value="Chromosome"/>
</dbReference>
<name>A0ABZ1IP39_9PSEU</name>
<dbReference type="SUPFAM" id="SSF53474">
    <property type="entry name" value="alpha/beta-Hydrolases"/>
    <property type="match status" value="1"/>
</dbReference>
<keyword evidence="2" id="KW-0378">Hydrolase</keyword>
<evidence type="ECO:0000313" key="3">
    <source>
        <dbReference type="Proteomes" id="UP001330812"/>
    </source>
</evidence>
<evidence type="ECO:0000259" key="1">
    <source>
        <dbReference type="Pfam" id="PF12697"/>
    </source>
</evidence>
<organism evidence="2 3">
    <name type="scientific">Amycolatopsis rhabdoformis</name>
    <dbReference type="NCBI Taxonomy" id="1448059"/>
    <lineage>
        <taxon>Bacteria</taxon>
        <taxon>Bacillati</taxon>
        <taxon>Actinomycetota</taxon>
        <taxon>Actinomycetes</taxon>
        <taxon>Pseudonocardiales</taxon>
        <taxon>Pseudonocardiaceae</taxon>
        <taxon>Amycolatopsis</taxon>
    </lineage>
</organism>
<dbReference type="InterPro" id="IPR050471">
    <property type="entry name" value="AB_hydrolase"/>
</dbReference>
<dbReference type="InterPro" id="IPR029058">
    <property type="entry name" value="AB_hydrolase_fold"/>
</dbReference>
<dbReference type="PANTHER" id="PTHR43433">
    <property type="entry name" value="HYDROLASE, ALPHA/BETA FOLD FAMILY PROTEIN"/>
    <property type="match status" value="1"/>
</dbReference>
<dbReference type="Gene3D" id="3.40.50.1820">
    <property type="entry name" value="alpha/beta hydrolase"/>
    <property type="match status" value="1"/>
</dbReference>
<keyword evidence="3" id="KW-1185">Reference proteome</keyword>
<dbReference type="PANTHER" id="PTHR43433:SF5">
    <property type="entry name" value="AB HYDROLASE-1 DOMAIN-CONTAINING PROTEIN"/>
    <property type="match status" value="1"/>
</dbReference>
<dbReference type="EMBL" id="CP142149">
    <property type="protein sequence ID" value="WSE35003.1"/>
    <property type="molecule type" value="Genomic_DNA"/>
</dbReference>
<feature type="domain" description="AB hydrolase-1" evidence="1">
    <location>
        <begin position="25"/>
        <end position="233"/>
    </location>
</feature>
<proteinExistence type="predicted"/>
<dbReference type="Pfam" id="PF12697">
    <property type="entry name" value="Abhydrolase_6"/>
    <property type="match status" value="1"/>
</dbReference>
<dbReference type="GO" id="GO:0016787">
    <property type="term" value="F:hydrolase activity"/>
    <property type="evidence" value="ECO:0007669"/>
    <property type="project" value="UniProtKB-KW"/>
</dbReference>
<evidence type="ECO:0000313" key="2">
    <source>
        <dbReference type="EMBL" id="WSE35003.1"/>
    </source>
</evidence>
<reference evidence="2 3" key="1">
    <citation type="journal article" date="2015" name="Int. J. Syst. Evol. Microbiol.">
        <title>Amycolatopsis rhabdoformis sp. nov., an actinomycete isolated from a tropical forest soil.</title>
        <authorList>
            <person name="Souza W.R."/>
            <person name="Silva R.E."/>
            <person name="Goodfellow M."/>
            <person name="Busarakam K."/>
            <person name="Figueiro F.S."/>
            <person name="Ferreira D."/>
            <person name="Rodrigues-Filho E."/>
            <person name="Moraes L.A.B."/>
            <person name="Zucchi T.D."/>
        </authorList>
    </citation>
    <scope>NUCLEOTIDE SEQUENCE [LARGE SCALE GENOMIC DNA]</scope>
    <source>
        <strain evidence="2 3">NCIMB 14900</strain>
    </source>
</reference>
<dbReference type="InterPro" id="IPR000073">
    <property type="entry name" value="AB_hydrolase_1"/>
</dbReference>
<sequence>MRDGLVVSPDGTKIHFAVEGRGRPLVIVPGVLAPLELYRPLVRVLADRYQVALVERRGYGRSEVGPAPVTFDRQAEDLVAVLGELDEPATVFGHSFGGLVTLAAARAAGERIAETVLYEPPMATLGAVLEPMLAGCRKAVAEDRPEDAVRLALKLSGSPEHRDEGLAGATIAKLTRLAPGLIADLESATALKVPAEYWAGARVPVTLLEGGRTAPEYARSVAGLRAVYPEARHEVLPGEVHIPREIERLADFFA</sequence>
<dbReference type="RefSeq" id="WP_326837810.1">
    <property type="nucleotide sequence ID" value="NZ_CP142149.1"/>
</dbReference>
<accession>A0ABZ1IP39</accession>
<gene>
    <name evidence="2" type="ORF">VSH64_23515</name>
</gene>
<protein>
    <submittedName>
        <fullName evidence="2">Alpha/beta hydrolase</fullName>
    </submittedName>
</protein>